<name>A0ABP8FP37_9BACT</name>
<organism evidence="1 2">
    <name type="scientific">Nibribacter koreensis</name>
    <dbReference type="NCBI Taxonomy" id="1084519"/>
    <lineage>
        <taxon>Bacteria</taxon>
        <taxon>Pseudomonadati</taxon>
        <taxon>Bacteroidota</taxon>
        <taxon>Cytophagia</taxon>
        <taxon>Cytophagales</taxon>
        <taxon>Hymenobacteraceae</taxon>
        <taxon>Nibribacter</taxon>
    </lineage>
</organism>
<dbReference type="EMBL" id="BAABGX010000002">
    <property type="protein sequence ID" value="GAA4308134.1"/>
    <property type="molecule type" value="Genomic_DNA"/>
</dbReference>
<protein>
    <submittedName>
        <fullName evidence="1">Uncharacterized protein</fullName>
    </submittedName>
</protein>
<evidence type="ECO:0000313" key="2">
    <source>
        <dbReference type="Proteomes" id="UP001501844"/>
    </source>
</evidence>
<gene>
    <name evidence="1" type="ORF">GCM10023183_24540</name>
</gene>
<dbReference type="Proteomes" id="UP001501844">
    <property type="component" value="Unassembled WGS sequence"/>
</dbReference>
<accession>A0ABP8FP37</accession>
<sequence length="184" mass="21162">MAQSQNLIINERVYKPGIYKTFEEFKFNNPSFIFNYSIEQIYKPYGSVLSSGSVNHYRMNIDKPMGKSIGSVFGFSDGTNIYVNTSNSTLSPKLDFYKIDLLGQYCYYEFVGMNNIGGSNLLQLVRNVIDIESGKVTVLGKKEVKKLIAKDKELVAMYEKEEKKLDKSKEYIKKYNERFKSGQL</sequence>
<evidence type="ECO:0000313" key="1">
    <source>
        <dbReference type="EMBL" id="GAA4308134.1"/>
    </source>
</evidence>
<keyword evidence="2" id="KW-1185">Reference proteome</keyword>
<comment type="caution">
    <text evidence="1">The sequence shown here is derived from an EMBL/GenBank/DDBJ whole genome shotgun (WGS) entry which is preliminary data.</text>
</comment>
<reference evidence="2" key="1">
    <citation type="journal article" date="2019" name="Int. J. Syst. Evol. Microbiol.">
        <title>The Global Catalogue of Microorganisms (GCM) 10K type strain sequencing project: providing services to taxonomists for standard genome sequencing and annotation.</title>
        <authorList>
            <consortium name="The Broad Institute Genomics Platform"/>
            <consortium name="The Broad Institute Genome Sequencing Center for Infectious Disease"/>
            <person name="Wu L."/>
            <person name="Ma J."/>
        </authorList>
    </citation>
    <scope>NUCLEOTIDE SEQUENCE [LARGE SCALE GENOMIC DNA]</scope>
    <source>
        <strain evidence="2">JCM 17917</strain>
    </source>
</reference>
<proteinExistence type="predicted"/>